<name>Q077R4_ECOLX</name>
<dbReference type="InterPro" id="IPR003329">
    <property type="entry name" value="Cytidylyl_trans"/>
</dbReference>
<dbReference type="SUPFAM" id="SSF52266">
    <property type="entry name" value="SGNH hydrolase"/>
    <property type="match status" value="1"/>
</dbReference>
<dbReference type="AlphaFoldDB" id="Q077R4"/>
<dbReference type="InterPro" id="IPR036514">
    <property type="entry name" value="SGNH_hydro_sf"/>
</dbReference>
<dbReference type="SUPFAM" id="SSF53448">
    <property type="entry name" value="Nucleotide-diphospho-sugar transferases"/>
    <property type="match status" value="1"/>
</dbReference>
<dbReference type="Gene3D" id="3.90.550.10">
    <property type="entry name" value="Spore Coat Polysaccharide Biosynthesis Protein SpsA, Chain A"/>
    <property type="match status" value="1"/>
</dbReference>
<dbReference type="Pfam" id="PF02348">
    <property type="entry name" value="CTP_transf_3"/>
    <property type="match status" value="1"/>
</dbReference>
<dbReference type="GO" id="GO:0016788">
    <property type="term" value="F:hydrolase activity, acting on ester bonds"/>
    <property type="evidence" value="ECO:0007669"/>
    <property type="project" value="UniProtKB-ARBA"/>
</dbReference>
<proteinExistence type="predicted"/>
<dbReference type="CDD" id="cd01841">
    <property type="entry name" value="NnaC_like"/>
    <property type="match status" value="1"/>
</dbReference>
<dbReference type="EMBL" id="DQ220293">
    <property type="protein sequence ID" value="ABB29911.1"/>
    <property type="molecule type" value="Genomic_DNA"/>
</dbReference>
<dbReference type="PANTHER" id="PTHR21485">
    <property type="entry name" value="HAD SUPERFAMILY MEMBERS CMAS AND KDSC"/>
    <property type="match status" value="1"/>
</dbReference>
<sequence length="420" mass="48904">MRKNKIAIIPARSGSKGLLNKNILMLCDKPLIAYTIEAAIESKVFDKVIVSTDSTEYKDIALRYGAEVIMRDKELASDKATSFVVVKDVLEKNNGYDYFALLQPTSPFRNYKHIREAINLFENTVEIDFLVSMVKTNKSAELINQLTPNNTLKYFNADFSNYRRQNQDNYCPNGAIFIGNVDAYIKKKSFFGERSIAYIMDRIDSIDIDDKLDFEFAITIMHKKNRSRELQKKILNRICEKKNYFNQKKDITLMGHSIFDYWDITQLKKRDVNNLGIAGINSKQYYDYIIKKNIAKVGQDVILMLGTNDIVTNDWNLDFTTNWIEKIINRLKRINPNVNIYILSVPPVVGRIDRNNGVIKKLNCNLLKYFDNCQNVFFLPLSEAFYDKYGNLKEEFTYDGLHFTQLAYNQLKKEIEEKLK</sequence>
<organism evidence="2">
    <name type="scientific">Escherichia coli</name>
    <dbReference type="NCBI Taxonomy" id="562"/>
    <lineage>
        <taxon>Bacteria</taxon>
        <taxon>Pseudomonadati</taxon>
        <taxon>Pseudomonadota</taxon>
        <taxon>Gammaproteobacteria</taxon>
        <taxon>Enterobacterales</taxon>
        <taxon>Enterobacteriaceae</taxon>
        <taxon>Escherichia</taxon>
    </lineage>
</organism>
<dbReference type="InterPro" id="IPR050793">
    <property type="entry name" value="CMP-NeuNAc_synthase"/>
</dbReference>
<dbReference type="PANTHER" id="PTHR21485:SF6">
    <property type="entry name" value="N-ACYLNEURAMINATE CYTIDYLYLTRANSFERASE-RELATED"/>
    <property type="match status" value="1"/>
</dbReference>
<dbReference type="RefSeq" id="WP_074524155.1">
    <property type="nucleotide sequence ID" value="NZ_CAUYEZ010000018.1"/>
</dbReference>
<evidence type="ECO:0000313" key="2">
    <source>
        <dbReference type="EMBL" id="ABB29911.1"/>
    </source>
</evidence>
<reference evidence="2" key="1">
    <citation type="journal article" date="2006" name="Curr. Microbiol.">
        <title>Characterization of E. coli O24 and O56 O antigen gene clusters reveals a complex evolutionary history of the O24 gene cluster.</title>
        <authorList>
            <person name="Cheng J."/>
            <person name="Wang Q."/>
            <person name="Wang W."/>
            <person name="Wang Y."/>
            <person name="Wang L."/>
            <person name="Feng L."/>
        </authorList>
    </citation>
    <scope>NUCLEOTIDE SEQUENCE</scope>
</reference>
<gene>
    <name evidence="2" type="primary">nnaC</name>
</gene>
<dbReference type="InterPro" id="IPR013830">
    <property type="entry name" value="SGNH_hydro"/>
</dbReference>
<dbReference type="CDD" id="cd02513">
    <property type="entry name" value="CMP-NeuAc_Synthase"/>
    <property type="match status" value="1"/>
</dbReference>
<dbReference type="InterPro" id="IPR029044">
    <property type="entry name" value="Nucleotide-diphossugar_trans"/>
</dbReference>
<feature type="domain" description="SGNH hydrolase-type esterase" evidence="1">
    <location>
        <begin position="268"/>
        <end position="408"/>
    </location>
</feature>
<evidence type="ECO:0000259" key="1">
    <source>
        <dbReference type="Pfam" id="PF13472"/>
    </source>
</evidence>
<protein>
    <submittedName>
        <fullName evidence="2">NnaC</fullName>
    </submittedName>
</protein>
<accession>Q077R4</accession>
<dbReference type="Gene3D" id="3.40.50.1110">
    <property type="entry name" value="SGNH hydrolase"/>
    <property type="match status" value="1"/>
</dbReference>
<dbReference type="GO" id="GO:0008781">
    <property type="term" value="F:N-acylneuraminate cytidylyltransferase activity"/>
    <property type="evidence" value="ECO:0007669"/>
    <property type="project" value="TreeGrafter"/>
</dbReference>
<dbReference type="Pfam" id="PF13472">
    <property type="entry name" value="Lipase_GDSL_2"/>
    <property type="match status" value="1"/>
</dbReference>